<dbReference type="InterPro" id="IPR025315">
    <property type="entry name" value="DUF4220"/>
</dbReference>
<evidence type="ECO:0000313" key="4">
    <source>
        <dbReference type="Proteomes" id="UP000737018"/>
    </source>
</evidence>
<feature type="transmembrane region" description="Helical" evidence="1">
    <location>
        <begin position="382"/>
        <end position="403"/>
    </location>
</feature>
<feature type="domain" description="DUF4220" evidence="2">
    <location>
        <begin position="99"/>
        <end position="449"/>
    </location>
</feature>
<keyword evidence="4" id="KW-1185">Reference proteome</keyword>
<feature type="transmembrane region" description="Helical" evidence="1">
    <location>
        <begin position="65"/>
        <end position="84"/>
    </location>
</feature>
<feature type="transmembrane region" description="Helical" evidence="1">
    <location>
        <begin position="191"/>
        <end position="207"/>
    </location>
</feature>
<reference evidence="3" key="1">
    <citation type="submission" date="2020-03" db="EMBL/GenBank/DDBJ databases">
        <title>Castanea mollissima Vanexum genome sequencing.</title>
        <authorList>
            <person name="Staton M."/>
        </authorList>
    </citation>
    <scope>NUCLEOTIDE SEQUENCE</scope>
    <source>
        <tissue evidence="3">Leaf</tissue>
    </source>
</reference>
<organism evidence="3 4">
    <name type="scientific">Castanea mollissima</name>
    <name type="common">Chinese chestnut</name>
    <dbReference type="NCBI Taxonomy" id="60419"/>
    <lineage>
        <taxon>Eukaryota</taxon>
        <taxon>Viridiplantae</taxon>
        <taxon>Streptophyta</taxon>
        <taxon>Embryophyta</taxon>
        <taxon>Tracheophyta</taxon>
        <taxon>Spermatophyta</taxon>
        <taxon>Magnoliopsida</taxon>
        <taxon>eudicotyledons</taxon>
        <taxon>Gunneridae</taxon>
        <taxon>Pentapetalae</taxon>
        <taxon>rosids</taxon>
        <taxon>fabids</taxon>
        <taxon>Fagales</taxon>
        <taxon>Fagaceae</taxon>
        <taxon>Castanea</taxon>
    </lineage>
</organism>
<dbReference type="EMBL" id="JRKL02011616">
    <property type="protein sequence ID" value="KAF3945675.1"/>
    <property type="molecule type" value="Genomic_DNA"/>
</dbReference>
<dbReference type="Pfam" id="PF04578">
    <property type="entry name" value="DUF594"/>
    <property type="match status" value="1"/>
</dbReference>
<gene>
    <name evidence="3" type="ORF">CMV_027970</name>
</gene>
<sequence length="726" mass="83852">PLLKRKPAQAGPAPASLDSDKPLLKSWKRKMMFAPFVAGMFFSRKRKAIEILPESVKTLWNKWELRSMVIFSLFLQGILMVLGKSRKHSRRNWIRIILWLAYLWADTVATASLGVLSSNQGESEGGFVDPNYVITVFWAPFLLLHLGGPDTITAYSLEDNELWLRHLLGLLVQVGGVVYVFLTAWTSTNALYFMAIPIFFAGIIKYGERTWVLMSASSEHFRDSMLSPPDPGPNYARFMEEYKSKKQEGFKVCSEKKQDAQKEENYSYEGVETDSRIPEARILNTAYMFFEIFKKLPANLILSFHDIQKSQYFIKTSSCDEAFKLIEVELGFMYDVFHTKAVLVHSFKGVVFRLITSTCTVAVFVAFFKIEKHIYSRVDVSITYILLVGAILLEFYAFVVLVCSDWTIVWLRKHKNFGVDLLYHFISLILRSRNKRWSNAMGQYNLIRYCLKDNPAKYRYNNSVDVPPELKILIFEEFQNRIDANHSDGREANEFCAYRGDKVIAKIENISDETKDENLELLKQSVKEEFDKSILLWHIATDLCYYWDQEKKCSSMCDSYCKASKLLSDYMMHLLVMCPFMLPNGIGETRVRDTCAEARGFFKERKSITNVTQACLNLKEVNTEIPPSDVKGDRSKSVLFDACRLAKSLQFLENNSRIENKWKLVEQVWVEMLSYAASHCGWQNHAQQLRRGGELLTHVWLLMAHFGFTEQYQISTGYAKVKLIVQ</sequence>
<accession>A0A8J4Q5U7</accession>
<feature type="transmembrane region" description="Helical" evidence="1">
    <location>
        <begin position="96"/>
        <end position="116"/>
    </location>
</feature>
<feature type="non-terminal residue" evidence="3">
    <location>
        <position position="1"/>
    </location>
</feature>
<dbReference type="PANTHER" id="PTHR31325">
    <property type="entry name" value="OS01G0798800 PROTEIN-RELATED"/>
    <property type="match status" value="1"/>
</dbReference>
<proteinExistence type="predicted"/>
<evidence type="ECO:0000259" key="2">
    <source>
        <dbReference type="Pfam" id="PF13968"/>
    </source>
</evidence>
<protein>
    <recommendedName>
        <fullName evidence="2">DUF4220 domain-containing protein</fullName>
    </recommendedName>
</protein>
<feature type="transmembrane region" description="Helical" evidence="1">
    <location>
        <begin position="350"/>
        <end position="370"/>
    </location>
</feature>
<name>A0A8J4Q5U7_9ROSI</name>
<dbReference type="AlphaFoldDB" id="A0A8J4Q5U7"/>
<feature type="transmembrane region" description="Helical" evidence="1">
    <location>
        <begin position="167"/>
        <end position="185"/>
    </location>
</feature>
<comment type="caution">
    <text evidence="3">The sequence shown here is derived from an EMBL/GenBank/DDBJ whole genome shotgun (WGS) entry which is preliminary data.</text>
</comment>
<keyword evidence="1" id="KW-1133">Transmembrane helix</keyword>
<dbReference type="Proteomes" id="UP000737018">
    <property type="component" value="Unassembled WGS sequence"/>
</dbReference>
<keyword evidence="1" id="KW-0812">Transmembrane</keyword>
<keyword evidence="1" id="KW-0472">Membrane</keyword>
<evidence type="ECO:0000313" key="3">
    <source>
        <dbReference type="EMBL" id="KAF3945675.1"/>
    </source>
</evidence>
<evidence type="ECO:0000256" key="1">
    <source>
        <dbReference type="SAM" id="Phobius"/>
    </source>
</evidence>
<dbReference type="Pfam" id="PF13968">
    <property type="entry name" value="DUF4220"/>
    <property type="match status" value="1"/>
</dbReference>
<feature type="transmembrane region" description="Helical" evidence="1">
    <location>
        <begin position="136"/>
        <end position="155"/>
    </location>
</feature>
<dbReference type="InterPro" id="IPR007658">
    <property type="entry name" value="DUF594"/>
</dbReference>
<dbReference type="OrthoDB" id="1689146at2759"/>